<keyword evidence="2" id="KW-0812">Transmembrane</keyword>
<dbReference type="OrthoDB" id="3260429at2759"/>
<feature type="compositionally biased region" description="Low complexity" evidence="1">
    <location>
        <begin position="593"/>
        <end position="605"/>
    </location>
</feature>
<proteinExistence type="predicted"/>
<gene>
    <name evidence="3" type="ORF">EW146_g7801</name>
</gene>
<feature type="compositionally biased region" description="Basic and acidic residues" evidence="1">
    <location>
        <begin position="138"/>
        <end position="148"/>
    </location>
</feature>
<protein>
    <submittedName>
        <fullName evidence="3">Uncharacterized protein</fullName>
    </submittedName>
</protein>
<name>A0A4S4LQ04_9AGAM</name>
<keyword evidence="4" id="KW-1185">Reference proteome</keyword>
<dbReference type="Proteomes" id="UP000310158">
    <property type="component" value="Unassembled WGS sequence"/>
</dbReference>
<feature type="compositionally biased region" description="Basic residues" evidence="1">
    <location>
        <begin position="525"/>
        <end position="538"/>
    </location>
</feature>
<feature type="compositionally biased region" description="Low complexity" evidence="1">
    <location>
        <begin position="539"/>
        <end position="572"/>
    </location>
</feature>
<comment type="caution">
    <text evidence="3">The sequence shown here is derived from an EMBL/GenBank/DDBJ whole genome shotgun (WGS) entry which is preliminary data.</text>
</comment>
<evidence type="ECO:0000256" key="2">
    <source>
        <dbReference type="SAM" id="Phobius"/>
    </source>
</evidence>
<evidence type="ECO:0000256" key="1">
    <source>
        <dbReference type="SAM" id="MobiDB-lite"/>
    </source>
</evidence>
<organism evidence="3 4">
    <name type="scientific">Bondarzewia mesenterica</name>
    <dbReference type="NCBI Taxonomy" id="1095465"/>
    <lineage>
        <taxon>Eukaryota</taxon>
        <taxon>Fungi</taxon>
        <taxon>Dikarya</taxon>
        <taxon>Basidiomycota</taxon>
        <taxon>Agaricomycotina</taxon>
        <taxon>Agaricomycetes</taxon>
        <taxon>Russulales</taxon>
        <taxon>Bondarzewiaceae</taxon>
        <taxon>Bondarzewia</taxon>
    </lineage>
</organism>
<sequence length="743" mass="80930">MRDLDITSHGDCLETRDIHGVTTMHTAASGKLFRRSSQQFIAIQPPRALIPFSRSAVIGRVVDALALALVLALVLALILIPELMIVDTQRLHIARRSRSRPAINTDLQAYSSTLATESSVSTSRSLSTESQSSVTDSSDGRFSHVRDDRRRRRRSSDLGDLPPGSDNNNFYEGSPKLCRRCHRSPYQIHGRTDVLPALQLEPHSALLAAYRLTHLSGAPPSQTALDSPLTPSHLPLHLLLALTPTEKRARRLAIALDSDDPTLKDWGMEEYLKLGQAGRRLVREGVFEVEMVTEVPQSREDMEEEEKEHEWAVEQFRAGKADEVLRTAAGILSRLLQAQEESNVGWKDGEWGLTTPAFREPSLDIGGERTSEGDVQEMPTAYDAKGKGKAIADTLLPSMEASPTPVPAPLPPVLAVSTDTETIIPAKDITPDGVRTPNNAIPISPELLTYTMSSISRTHTRTQTRPIAFSRSPDNFSLYSYDYSYEPIASPSRADDDIAVTSDMENVPISSDIEGSDGGLTTPSHSRRVSPSRRRGRHVSSGLTTPMRSPSTSPTRTTTPLPVPVRNLPLRLFGGAASDSDQTSRPPSPAPSRSPARTPSPSLSADLTPGPPPPSPPSHATQLPFNIPVIPSFDLPSSPHFPRLPPLPPIQFLPALSSIRRHADGTGPPPPVFLALGARRACIPYTPAFQGLDLRVVRPVTARERLAVRDAVGVLTRIGAKVVGDETEGKRKGMMWSLSYVEF</sequence>
<feature type="region of interest" description="Disordered" evidence="1">
    <location>
        <begin position="120"/>
        <end position="173"/>
    </location>
</feature>
<evidence type="ECO:0000313" key="4">
    <source>
        <dbReference type="Proteomes" id="UP000310158"/>
    </source>
</evidence>
<keyword evidence="2" id="KW-0472">Membrane</keyword>
<feature type="region of interest" description="Disordered" evidence="1">
    <location>
        <begin position="508"/>
        <end position="625"/>
    </location>
</feature>
<feature type="transmembrane region" description="Helical" evidence="2">
    <location>
        <begin position="57"/>
        <end position="80"/>
    </location>
</feature>
<dbReference type="EMBL" id="SGPL01000478">
    <property type="protein sequence ID" value="THH12180.1"/>
    <property type="molecule type" value="Genomic_DNA"/>
</dbReference>
<feature type="region of interest" description="Disordered" evidence="1">
    <location>
        <begin position="352"/>
        <end position="373"/>
    </location>
</feature>
<evidence type="ECO:0000313" key="3">
    <source>
        <dbReference type="EMBL" id="THH12180.1"/>
    </source>
</evidence>
<keyword evidence="2" id="KW-1133">Transmembrane helix</keyword>
<accession>A0A4S4LQ04</accession>
<feature type="compositionally biased region" description="Low complexity" evidence="1">
    <location>
        <begin position="120"/>
        <end position="137"/>
    </location>
</feature>
<dbReference type="AlphaFoldDB" id="A0A4S4LQ04"/>
<reference evidence="3 4" key="1">
    <citation type="submission" date="2019-02" db="EMBL/GenBank/DDBJ databases">
        <title>Genome sequencing of the rare red list fungi Bondarzewia mesenterica.</title>
        <authorList>
            <person name="Buettner E."/>
            <person name="Kellner H."/>
        </authorList>
    </citation>
    <scope>NUCLEOTIDE SEQUENCE [LARGE SCALE GENOMIC DNA]</scope>
    <source>
        <strain evidence="3 4">DSM 108281</strain>
    </source>
</reference>